<dbReference type="Proteomes" id="UP000011996">
    <property type="component" value="Unassembled WGS sequence"/>
</dbReference>
<organism evidence="2 3">
    <name type="scientific">Rhodopirellula europaea SH398</name>
    <dbReference type="NCBI Taxonomy" id="1263868"/>
    <lineage>
        <taxon>Bacteria</taxon>
        <taxon>Pseudomonadati</taxon>
        <taxon>Planctomycetota</taxon>
        <taxon>Planctomycetia</taxon>
        <taxon>Pirellulales</taxon>
        <taxon>Pirellulaceae</taxon>
        <taxon>Rhodopirellula</taxon>
    </lineage>
</organism>
<dbReference type="PANTHER" id="PTHR43198">
    <property type="entry name" value="BIFUNCTIONAL TH2 PROTEIN"/>
    <property type="match status" value="1"/>
</dbReference>
<dbReference type="STRING" id="1263868.RESH_05130"/>
<protein>
    <submittedName>
        <fullName evidence="2">TenA family transcription regulator</fullName>
    </submittedName>
</protein>
<dbReference type="InterPro" id="IPR004305">
    <property type="entry name" value="Thiaminase-2/PQQC"/>
</dbReference>
<evidence type="ECO:0000313" key="3">
    <source>
        <dbReference type="Proteomes" id="UP000011996"/>
    </source>
</evidence>
<evidence type="ECO:0000259" key="1">
    <source>
        <dbReference type="Pfam" id="PF03070"/>
    </source>
</evidence>
<feature type="domain" description="Thiaminase-2/PQQC" evidence="1">
    <location>
        <begin position="21"/>
        <end position="211"/>
    </location>
</feature>
<dbReference type="SUPFAM" id="SSF48613">
    <property type="entry name" value="Heme oxygenase-like"/>
    <property type="match status" value="1"/>
</dbReference>
<dbReference type="GO" id="GO:0005829">
    <property type="term" value="C:cytosol"/>
    <property type="evidence" value="ECO:0007669"/>
    <property type="project" value="TreeGrafter"/>
</dbReference>
<gene>
    <name evidence="2" type="ORF">RESH_05130</name>
</gene>
<proteinExistence type="predicted"/>
<dbReference type="Pfam" id="PF03070">
    <property type="entry name" value="TENA_THI-4"/>
    <property type="match status" value="1"/>
</dbReference>
<sequence>MKDESGVPSCLHQMLWDENSDLIDRCLYHPFVRGLGDGTLSQDSFCRYIAQDAFFLNSFAKAYSLALAKTESTDHAKAFHGFIGGVLDELKLHAAYAESLNIDLSHVQPYAETLAYTEFLQSRAWHGELSEILAAMVPCMTLYRHIGTSLMSKLRDDHPYRDWITSYSSDEFAELCQGLERLLDEVASDTPSVRQAYRYAMQCEFDFFTAPLETASLN</sequence>
<dbReference type="EMBL" id="ANOF01000162">
    <property type="protein sequence ID" value="EMI24305.1"/>
    <property type="molecule type" value="Genomic_DNA"/>
</dbReference>
<evidence type="ECO:0000313" key="2">
    <source>
        <dbReference type="EMBL" id="EMI24305.1"/>
    </source>
</evidence>
<dbReference type="Gene3D" id="1.20.910.10">
    <property type="entry name" value="Heme oxygenase-like"/>
    <property type="match status" value="1"/>
</dbReference>
<dbReference type="CDD" id="cd19368">
    <property type="entry name" value="TenA_C_AtTH2-like"/>
    <property type="match status" value="1"/>
</dbReference>
<comment type="caution">
    <text evidence="2">The sequence shown here is derived from an EMBL/GenBank/DDBJ whole genome shotgun (WGS) entry which is preliminary data.</text>
</comment>
<dbReference type="PATRIC" id="fig|1263868.3.peg.5580"/>
<accession>M5RYE7</accession>
<dbReference type="InterPro" id="IPR050967">
    <property type="entry name" value="Thiamine_Salvage_TenA"/>
</dbReference>
<reference evidence="2 3" key="1">
    <citation type="journal article" date="2013" name="Mar. Genomics">
        <title>Expression of sulfatases in Rhodopirellula baltica and the diversity of sulfatases in the genus Rhodopirellula.</title>
        <authorList>
            <person name="Wegner C.E."/>
            <person name="Richter-Heitmann T."/>
            <person name="Klindworth A."/>
            <person name="Klockow C."/>
            <person name="Richter M."/>
            <person name="Achstetter T."/>
            <person name="Glockner F.O."/>
            <person name="Harder J."/>
        </authorList>
    </citation>
    <scope>NUCLEOTIDE SEQUENCE [LARGE SCALE GENOMIC DNA]</scope>
    <source>
        <strain evidence="2 3">SH398</strain>
    </source>
</reference>
<name>M5RYE7_9BACT</name>
<dbReference type="AlphaFoldDB" id="M5RYE7"/>
<dbReference type="InterPro" id="IPR016084">
    <property type="entry name" value="Haem_Oase-like_multi-hlx"/>
</dbReference>
<dbReference type="RefSeq" id="WP_008670934.1">
    <property type="nucleotide sequence ID" value="NZ_ANOF01000162.1"/>
</dbReference>
<dbReference type="PANTHER" id="PTHR43198:SF2">
    <property type="entry name" value="SI:CH1073-67J19.1-RELATED"/>
    <property type="match status" value="1"/>
</dbReference>